<accession>A0A1I8IL94</accession>
<feature type="region of interest" description="Disordered" evidence="1">
    <location>
        <begin position="963"/>
        <end position="1004"/>
    </location>
</feature>
<feature type="region of interest" description="Disordered" evidence="1">
    <location>
        <begin position="1110"/>
        <end position="1178"/>
    </location>
</feature>
<protein>
    <submittedName>
        <fullName evidence="3">Protein kinase domain-containing protein</fullName>
    </submittedName>
</protein>
<feature type="compositionally biased region" description="Polar residues" evidence="1">
    <location>
        <begin position="435"/>
        <end position="451"/>
    </location>
</feature>
<sequence length="1178" mass="126292">REATHPGLQFGPALLEHQLQRGFVLFHSPTQLLQFELLGSDRHGQLNFRPSGRRPRLFGDVRGGGGIHHDDATGATQRSRRRRGGRRRCQPVDRIKLLKENFKLLKMESILSGSCRRQYSNFNVDDEFEFEAKLLSFRGMQIRHASAKRRGVMKVYPAVIDVDDRRRKRLGRDVADVRLLYGMTAVRCQITKAASDGALRSLGANKGRTAGRVRGAGVSQQTVDVAPSPRLSPPHLLHRLRTVGLGADDVACQLESPTAQQIARTGQAGAMIERRVGDSLVADLEGGAQQASVRRVDLSLERVSALYNRTVSITAWNSAALWRSGKSSATPQILADVGNQTAEVDELLTSWKLTRLSVSASAEDCSLGVHDGLLRVDHQADARRNGNQPIQLSLGALDGRGQQGEVIGVAKHAEPSLRLASTHASPQQEAVVVGRQSSPINRNGASVSPWSTPEDVSKKSDRPSGVETAAVVPWYSAMTAEISSSGTLYARSTSGSASLTTESKAFLKSTKIRIRVNWRMRASSMTRRRARICVTVPRWGRNPFCSGRRYGSSTGCNRDSSMRLNSFAAQDCRQMPRCSSSLVVPGFFGMATMCAVVHSFGATSPESTRFITLATSVATQWIRSASVGTSSGPSALPPGDCRANFTTSAVLTGATLKLSSAGNGVSGGSLRFSGSGGGGALTMAAKNSRSSFLRSSGVSPARLSAMRRFRPSVDDGPGHAPSGIGPCGRDGLDGVIDSGLLPLQVDSRQSLLRLASLPPTQTEPLQIFPRFVDRGVVLPDRLPALGRSHQRDCLLRSGSNCSAHLRVLGSSTLVAQRSDKGTGKATSRLGVPERAVVAPRWPLWRTVERVPKPKVADEQPMVGPQSQRRNGAAVGDAAALTKAHKHVVELCQPPRSVPAARVPPPPLAAHEGREPARKSSSAPVLPFSRAVTNSDRSDLRRTAFRSPRMTTLLEEGLSLIGAGSRRRVRAEQAGVPAAKPDVDPKQPRRQGDAATALLQPRSASRPEACPLVRLGLDAGEPHGPRRHPEDPIGPAQQQLGGRRHVADLASFARDGVRLADARSAALAWSCRIWPPQQLSAALRSHHEEVAAFICTVTSAGMIANANQQCQKRPVPQPQSPAGSDGVVHQAATRISSCVPPKKRPRLPESPECSESFAVASPPLDLTAKPLPTPSLTPD</sequence>
<feature type="compositionally biased region" description="Basic and acidic residues" evidence="1">
    <location>
        <begin position="980"/>
        <end position="991"/>
    </location>
</feature>
<keyword evidence="2" id="KW-1185">Reference proteome</keyword>
<evidence type="ECO:0000313" key="3">
    <source>
        <dbReference type="WBParaSite" id="maker-uti_cns_0013981-snap-gene-0.3-mRNA-1"/>
    </source>
</evidence>
<feature type="region of interest" description="Disordered" evidence="1">
    <location>
        <begin position="894"/>
        <end position="943"/>
    </location>
</feature>
<name>A0A1I8IL94_9PLAT</name>
<proteinExistence type="predicted"/>
<feature type="compositionally biased region" description="Basic and acidic residues" evidence="1">
    <location>
        <begin position="1019"/>
        <end position="1030"/>
    </location>
</feature>
<evidence type="ECO:0000256" key="1">
    <source>
        <dbReference type="SAM" id="MobiDB-lite"/>
    </source>
</evidence>
<feature type="compositionally biased region" description="Basic and acidic residues" evidence="1">
    <location>
        <begin position="455"/>
        <end position="464"/>
    </location>
</feature>
<feature type="region of interest" description="Disordered" evidence="1">
    <location>
        <begin position="420"/>
        <end position="464"/>
    </location>
</feature>
<feature type="region of interest" description="Disordered" evidence="1">
    <location>
        <begin position="210"/>
        <end position="231"/>
    </location>
</feature>
<dbReference type="WBParaSite" id="maker-uti_cns_0013981-snap-gene-0.3-mRNA-1">
    <property type="protein sequence ID" value="maker-uti_cns_0013981-snap-gene-0.3-mRNA-1"/>
    <property type="gene ID" value="maker-uti_cns_0013981-snap-gene-0.3"/>
</dbReference>
<evidence type="ECO:0000313" key="2">
    <source>
        <dbReference type="Proteomes" id="UP000095280"/>
    </source>
</evidence>
<dbReference type="AlphaFoldDB" id="A0A1I8IL94"/>
<feature type="region of interest" description="Disordered" evidence="1">
    <location>
        <begin position="62"/>
        <end position="87"/>
    </location>
</feature>
<reference evidence="3" key="1">
    <citation type="submission" date="2016-11" db="UniProtKB">
        <authorList>
            <consortium name="WormBaseParasite"/>
        </authorList>
    </citation>
    <scope>IDENTIFICATION</scope>
</reference>
<feature type="region of interest" description="Disordered" evidence="1">
    <location>
        <begin position="1016"/>
        <end position="1041"/>
    </location>
</feature>
<feature type="compositionally biased region" description="Basic residues" evidence="1">
    <location>
        <begin position="78"/>
        <end position="87"/>
    </location>
</feature>
<dbReference type="Proteomes" id="UP000095280">
    <property type="component" value="Unplaced"/>
</dbReference>
<organism evidence="2 3">
    <name type="scientific">Macrostomum lignano</name>
    <dbReference type="NCBI Taxonomy" id="282301"/>
    <lineage>
        <taxon>Eukaryota</taxon>
        <taxon>Metazoa</taxon>
        <taxon>Spiralia</taxon>
        <taxon>Lophotrochozoa</taxon>
        <taxon>Platyhelminthes</taxon>
        <taxon>Rhabditophora</taxon>
        <taxon>Macrostomorpha</taxon>
        <taxon>Macrostomida</taxon>
        <taxon>Macrostomidae</taxon>
        <taxon>Macrostomum</taxon>
    </lineage>
</organism>